<dbReference type="PANTHER" id="PTHR11360:SF284">
    <property type="entry name" value="EG:103B4.3 PROTEIN-RELATED"/>
    <property type="match status" value="1"/>
</dbReference>
<dbReference type="STRING" id="4829.A0A163K0K4"/>
<dbReference type="OMA" id="LYITQSV"/>
<feature type="transmembrane region" description="Helical" evidence="4">
    <location>
        <begin position="368"/>
        <end position="389"/>
    </location>
</feature>
<dbReference type="OrthoDB" id="6499973at2759"/>
<keyword evidence="4" id="KW-0812">Transmembrane</keyword>
<dbReference type="AlphaFoldDB" id="A0A163K0K4"/>
<evidence type="ECO:0000256" key="2">
    <source>
        <dbReference type="ARBA" id="ARBA00006727"/>
    </source>
</evidence>
<keyword evidence="4" id="KW-0472">Membrane</keyword>
<feature type="transmembrane region" description="Helical" evidence="4">
    <location>
        <begin position="219"/>
        <end position="239"/>
    </location>
</feature>
<evidence type="ECO:0000313" key="7">
    <source>
        <dbReference type="Proteomes" id="UP000078561"/>
    </source>
</evidence>
<name>A0A163K0K4_ABSGL</name>
<comment type="similarity">
    <text evidence="2">Belongs to the major facilitator superfamily. Monocarboxylate porter (TC 2.A.1.13) family.</text>
</comment>
<dbReference type="Gene3D" id="1.20.1250.20">
    <property type="entry name" value="MFS general substrate transporter like domains"/>
    <property type="match status" value="2"/>
</dbReference>
<feature type="transmembrane region" description="Helical" evidence="4">
    <location>
        <begin position="251"/>
        <end position="271"/>
    </location>
</feature>
<feature type="region of interest" description="Disordered" evidence="3">
    <location>
        <begin position="62"/>
        <end position="81"/>
    </location>
</feature>
<proteinExistence type="inferred from homology"/>
<dbReference type="EMBL" id="LT554468">
    <property type="protein sequence ID" value="SAM05766.1"/>
    <property type="molecule type" value="Genomic_DNA"/>
</dbReference>
<dbReference type="Proteomes" id="UP000078561">
    <property type="component" value="Unassembled WGS sequence"/>
</dbReference>
<reference evidence="6" key="1">
    <citation type="submission" date="2016-04" db="EMBL/GenBank/DDBJ databases">
        <authorList>
            <person name="Evans L.H."/>
            <person name="Alamgir A."/>
            <person name="Owens N."/>
            <person name="Weber N.D."/>
            <person name="Virtaneva K."/>
            <person name="Barbian K."/>
            <person name="Babar A."/>
            <person name="Rosenke K."/>
        </authorList>
    </citation>
    <scope>NUCLEOTIDE SEQUENCE [LARGE SCALE GENOMIC DNA]</scope>
    <source>
        <strain evidence="6">CBS 101.48</strain>
    </source>
</reference>
<dbReference type="InterPro" id="IPR036259">
    <property type="entry name" value="MFS_trans_sf"/>
</dbReference>
<organism evidence="6">
    <name type="scientific">Absidia glauca</name>
    <name type="common">Pin mould</name>
    <dbReference type="NCBI Taxonomy" id="4829"/>
    <lineage>
        <taxon>Eukaryota</taxon>
        <taxon>Fungi</taxon>
        <taxon>Fungi incertae sedis</taxon>
        <taxon>Mucoromycota</taxon>
        <taxon>Mucoromycotina</taxon>
        <taxon>Mucoromycetes</taxon>
        <taxon>Mucorales</taxon>
        <taxon>Cunninghamellaceae</taxon>
        <taxon>Absidia</taxon>
    </lineage>
</organism>
<keyword evidence="7" id="KW-1185">Reference proteome</keyword>
<feature type="transmembrane region" description="Helical" evidence="4">
    <location>
        <begin position="133"/>
        <end position="150"/>
    </location>
</feature>
<dbReference type="InterPro" id="IPR050327">
    <property type="entry name" value="Proton-linked_MCT"/>
</dbReference>
<comment type="subcellular location">
    <subcellularLocation>
        <location evidence="1">Membrane</location>
        <topology evidence="1">Multi-pass membrane protein</topology>
    </subcellularLocation>
</comment>
<evidence type="ECO:0000313" key="6">
    <source>
        <dbReference type="EMBL" id="SAM05766.1"/>
    </source>
</evidence>
<dbReference type="GO" id="GO:0022857">
    <property type="term" value="F:transmembrane transporter activity"/>
    <property type="evidence" value="ECO:0007669"/>
    <property type="project" value="InterPro"/>
</dbReference>
<feature type="region of interest" description="Disordered" evidence="3">
    <location>
        <begin position="1"/>
        <end position="21"/>
    </location>
</feature>
<dbReference type="InParanoid" id="A0A163K0K4"/>
<keyword evidence="4" id="KW-1133">Transmembrane helix</keyword>
<feature type="domain" description="Major facilitator superfamily (MFS) profile" evidence="5">
    <location>
        <begin position="87"/>
        <end position="432"/>
    </location>
</feature>
<evidence type="ECO:0000256" key="4">
    <source>
        <dbReference type="SAM" id="Phobius"/>
    </source>
</evidence>
<dbReference type="Pfam" id="PF07690">
    <property type="entry name" value="MFS_1"/>
    <property type="match status" value="1"/>
</dbReference>
<evidence type="ECO:0000259" key="5">
    <source>
        <dbReference type="PROSITE" id="PS50850"/>
    </source>
</evidence>
<dbReference type="GO" id="GO:0016020">
    <property type="term" value="C:membrane"/>
    <property type="evidence" value="ECO:0007669"/>
    <property type="project" value="UniProtKB-SubCell"/>
</dbReference>
<feature type="transmembrane region" description="Helical" evidence="4">
    <location>
        <begin position="341"/>
        <end position="361"/>
    </location>
</feature>
<dbReference type="PANTHER" id="PTHR11360">
    <property type="entry name" value="MONOCARBOXYLATE TRANSPORTER"/>
    <property type="match status" value="1"/>
</dbReference>
<evidence type="ECO:0000256" key="3">
    <source>
        <dbReference type="SAM" id="MobiDB-lite"/>
    </source>
</evidence>
<feature type="transmembrane region" description="Helical" evidence="4">
    <location>
        <begin position="188"/>
        <end position="207"/>
    </location>
</feature>
<accession>A0A163K0K4</accession>
<feature type="transmembrane region" description="Helical" evidence="4">
    <location>
        <begin position="88"/>
        <end position="107"/>
    </location>
</feature>
<feature type="transmembrane region" description="Helical" evidence="4">
    <location>
        <begin position="395"/>
        <end position="415"/>
    </location>
</feature>
<dbReference type="SUPFAM" id="SSF103473">
    <property type="entry name" value="MFS general substrate transporter"/>
    <property type="match status" value="1"/>
</dbReference>
<dbReference type="InterPro" id="IPR020846">
    <property type="entry name" value="MFS_dom"/>
</dbReference>
<evidence type="ECO:0000256" key="1">
    <source>
        <dbReference type="ARBA" id="ARBA00004141"/>
    </source>
</evidence>
<protein>
    <recommendedName>
        <fullName evidence="5">Major facilitator superfamily (MFS) profile domain-containing protein</fullName>
    </recommendedName>
</protein>
<feature type="transmembrane region" description="Helical" evidence="4">
    <location>
        <begin position="308"/>
        <end position="329"/>
    </location>
</feature>
<feature type="transmembrane region" description="Helical" evidence="4">
    <location>
        <begin position="162"/>
        <end position="182"/>
    </location>
</feature>
<feature type="compositionally biased region" description="Low complexity" evidence="3">
    <location>
        <begin position="1"/>
        <end position="12"/>
    </location>
</feature>
<sequence>MNHSSNLSNTTTNEDDATTLYPESHTTLDSTLVAHSKLYRLLLSKLADSGYLTQKQEKPAIIGIQPANKEPDYGDDDDDDEEEDPYRWFILLGGFLAQAISMSHLIYNGTDDGIMQDYYDRQVFKGAVDSTQLSFVGTIGFSFCGLMGPISQMLTSAIGSRWVLFIGTVLISLGLILASFSVEVWHLYLTQSFIHGTGSALLYIVSMSISPQWFTKRRGFAMGVMVSGSGVGGLIMPFLMNELNENLGGAWCYRVLGVISFAISLIATVLLKEKKVKKNEGEEAGMDKKPMMKWRDVIDLSIFKDSKFIIWSIAGNLSMMAYFIPAFFLPSHATKLGLSPSQGSLLVAVFSAVNVIGRIASGYIGDSVGVVNIDIIFLIVCGMSSLFIWTFANSYVTLMIFIVTYGFMSGAVFSLRKSKQNHPSNEQLQNQN</sequence>
<gene>
    <name evidence="6" type="primary">ABSGL_11641.1 scaffold 12295</name>
</gene>
<dbReference type="PROSITE" id="PS50850">
    <property type="entry name" value="MFS"/>
    <property type="match status" value="1"/>
</dbReference>
<dbReference type="InterPro" id="IPR011701">
    <property type="entry name" value="MFS"/>
</dbReference>